<keyword evidence="2" id="KW-1185">Reference proteome</keyword>
<organism evidence="1 2">
    <name type="scientific">Araneus ventricosus</name>
    <name type="common">Orbweaver spider</name>
    <name type="synonym">Epeira ventricosa</name>
    <dbReference type="NCBI Taxonomy" id="182803"/>
    <lineage>
        <taxon>Eukaryota</taxon>
        <taxon>Metazoa</taxon>
        <taxon>Ecdysozoa</taxon>
        <taxon>Arthropoda</taxon>
        <taxon>Chelicerata</taxon>
        <taxon>Arachnida</taxon>
        <taxon>Araneae</taxon>
        <taxon>Araneomorphae</taxon>
        <taxon>Entelegynae</taxon>
        <taxon>Araneoidea</taxon>
        <taxon>Araneidae</taxon>
        <taxon>Araneus</taxon>
    </lineage>
</organism>
<dbReference type="EMBL" id="BGPR01000200">
    <property type="protein sequence ID" value="GBM04252.1"/>
    <property type="molecule type" value="Genomic_DNA"/>
</dbReference>
<accession>A0A4Y2CIM2</accession>
<reference evidence="1 2" key="1">
    <citation type="journal article" date="2019" name="Sci. Rep.">
        <title>Orb-weaving spider Araneus ventricosus genome elucidates the spidroin gene catalogue.</title>
        <authorList>
            <person name="Kono N."/>
            <person name="Nakamura H."/>
            <person name="Ohtoshi R."/>
            <person name="Moran D.A.P."/>
            <person name="Shinohara A."/>
            <person name="Yoshida Y."/>
            <person name="Fujiwara M."/>
            <person name="Mori M."/>
            <person name="Tomita M."/>
            <person name="Arakawa K."/>
        </authorList>
    </citation>
    <scope>NUCLEOTIDE SEQUENCE [LARGE SCALE GENOMIC DNA]</scope>
</reference>
<dbReference type="AlphaFoldDB" id="A0A4Y2CIM2"/>
<dbReference type="Proteomes" id="UP000499080">
    <property type="component" value="Unassembled WGS sequence"/>
</dbReference>
<protein>
    <submittedName>
        <fullName evidence="1">Uncharacterized protein</fullName>
    </submittedName>
</protein>
<evidence type="ECO:0000313" key="1">
    <source>
        <dbReference type="EMBL" id="GBM04252.1"/>
    </source>
</evidence>
<name>A0A4Y2CIM2_ARAVE</name>
<proteinExistence type="predicted"/>
<evidence type="ECO:0000313" key="2">
    <source>
        <dbReference type="Proteomes" id="UP000499080"/>
    </source>
</evidence>
<sequence length="387" mass="42952">MATTEDLENTAISSESSNVVKDVTAKEAVARNRLSRQNKVLENKKEMDLLKDSFTRKMAQYSKVAKPFAMDWGDSPLPGSPEALVLALQDDVPGNSLFATEENEMVAYTVPSVVGGDPVQLRVSNVDASVDVKGCPDRTFDSGLFQDLPGTPPTAAEGLLGQYSFKASPPLHADSAGVLSEPQMDDPDLIRPKYRRDAFKKKARLVADPDDGQKFRARAASTTRPRLGGIRKGASAKTKCSDFSLFRHYTVRKGVTRGPQFGPVSRLPQRVLDFSRHESQLISAEVYFPPVKPLIDPPMAKRVQITPSENTQVVFPLLAFHSSLQTESQPMTVDKKSLSPIPRTRLVRINPFPKWKFLPLPRQFFPLLTDCRPLPTVYIVRRNSSIF</sequence>
<gene>
    <name evidence="1" type="ORF">AVEN_41060_1</name>
</gene>
<comment type="caution">
    <text evidence="1">The sequence shown here is derived from an EMBL/GenBank/DDBJ whole genome shotgun (WGS) entry which is preliminary data.</text>
</comment>